<dbReference type="OMA" id="GRLEDCW"/>
<proteinExistence type="predicted"/>
<dbReference type="Proteomes" id="UP000219338">
    <property type="component" value="Unassembled WGS sequence"/>
</dbReference>
<protein>
    <submittedName>
        <fullName evidence="2">Uncharacterized protein</fullName>
    </submittedName>
</protein>
<reference evidence="3" key="1">
    <citation type="journal article" date="2017" name="Nat. Ecol. Evol.">
        <title>Genome expansion and lineage-specific genetic innovations in the forest pathogenic fungi Armillaria.</title>
        <authorList>
            <person name="Sipos G."/>
            <person name="Prasanna A.N."/>
            <person name="Walter M.C."/>
            <person name="O'Connor E."/>
            <person name="Balint B."/>
            <person name="Krizsan K."/>
            <person name="Kiss B."/>
            <person name="Hess J."/>
            <person name="Varga T."/>
            <person name="Slot J."/>
            <person name="Riley R."/>
            <person name="Boka B."/>
            <person name="Rigling D."/>
            <person name="Barry K."/>
            <person name="Lee J."/>
            <person name="Mihaltcheva S."/>
            <person name="LaButti K."/>
            <person name="Lipzen A."/>
            <person name="Waldron R."/>
            <person name="Moloney N.M."/>
            <person name="Sperisen C."/>
            <person name="Kredics L."/>
            <person name="Vagvoelgyi C."/>
            <person name="Patrignani A."/>
            <person name="Fitzpatrick D."/>
            <person name="Nagy I."/>
            <person name="Doyle S."/>
            <person name="Anderson J.B."/>
            <person name="Grigoriev I.V."/>
            <person name="Gueldener U."/>
            <person name="Muensterkoetter M."/>
            <person name="Nagy L.G."/>
        </authorList>
    </citation>
    <scope>NUCLEOTIDE SEQUENCE [LARGE SCALE GENOMIC DNA]</scope>
    <source>
        <strain evidence="3">C18/9</strain>
    </source>
</reference>
<accession>A0A284QPE7</accession>
<name>A0A284QPE7_ARMOS</name>
<sequence>MIPSPASSATLVSPGPYHHQKLDFNVVTKPKGHLEPHVSNLPRRTLVRRRAVMEESESSNKGSSKTRPAHFPRAGAEPQHPAVCVQALGEGTDVYVSWRDVEDWNGVVIRVEDMEENDRGVPTLSRPDFLKFMTTVSGKILIVGSGGRVNAFAVALGILCRGSRRDIIRTYMELHDTGRLEDCWRGLLSREGLEWVIEQQQ</sequence>
<dbReference type="AlphaFoldDB" id="A0A284QPE7"/>
<dbReference type="OrthoDB" id="2951011at2759"/>
<evidence type="ECO:0000313" key="2">
    <source>
        <dbReference type="EMBL" id="SJK98280.1"/>
    </source>
</evidence>
<evidence type="ECO:0000256" key="1">
    <source>
        <dbReference type="SAM" id="MobiDB-lite"/>
    </source>
</evidence>
<organism evidence="2 3">
    <name type="scientific">Armillaria ostoyae</name>
    <name type="common">Armillaria root rot fungus</name>
    <dbReference type="NCBI Taxonomy" id="47428"/>
    <lineage>
        <taxon>Eukaryota</taxon>
        <taxon>Fungi</taxon>
        <taxon>Dikarya</taxon>
        <taxon>Basidiomycota</taxon>
        <taxon>Agaricomycotina</taxon>
        <taxon>Agaricomycetes</taxon>
        <taxon>Agaricomycetidae</taxon>
        <taxon>Agaricales</taxon>
        <taxon>Marasmiineae</taxon>
        <taxon>Physalacriaceae</taxon>
        <taxon>Armillaria</taxon>
    </lineage>
</organism>
<dbReference type="EMBL" id="FUEG01000001">
    <property type="protein sequence ID" value="SJK98280.1"/>
    <property type="molecule type" value="Genomic_DNA"/>
</dbReference>
<evidence type="ECO:0000313" key="3">
    <source>
        <dbReference type="Proteomes" id="UP000219338"/>
    </source>
</evidence>
<gene>
    <name evidence="2" type="ORF">ARMOST_01543</name>
</gene>
<keyword evidence="3" id="KW-1185">Reference proteome</keyword>
<feature type="region of interest" description="Disordered" evidence="1">
    <location>
        <begin position="51"/>
        <end position="78"/>
    </location>
</feature>